<feature type="compositionally biased region" description="Polar residues" evidence="10">
    <location>
        <begin position="1333"/>
        <end position="1350"/>
    </location>
</feature>
<accession>A0ABM5L9X9</accession>
<dbReference type="Gene3D" id="2.60.40.60">
    <property type="entry name" value="Cadherins"/>
    <property type="match status" value="10"/>
</dbReference>
<evidence type="ECO:0000259" key="12">
    <source>
        <dbReference type="PROSITE" id="PS50268"/>
    </source>
</evidence>
<feature type="domain" description="Cadherin" evidence="12">
    <location>
        <begin position="160"/>
        <end position="267"/>
    </location>
</feature>
<feature type="compositionally biased region" description="Polar residues" evidence="10">
    <location>
        <begin position="1487"/>
        <end position="1496"/>
    </location>
</feature>
<feature type="domain" description="Cadherin" evidence="12">
    <location>
        <begin position="274"/>
        <end position="376"/>
    </location>
</feature>
<dbReference type="InterPro" id="IPR050971">
    <property type="entry name" value="Cadherin-domain_protein"/>
</dbReference>
<dbReference type="InterPro" id="IPR015919">
    <property type="entry name" value="Cadherin-like_sf"/>
</dbReference>
<dbReference type="CDD" id="cd11304">
    <property type="entry name" value="Cadherin_repeat"/>
    <property type="match status" value="10"/>
</dbReference>
<evidence type="ECO:0000256" key="6">
    <source>
        <dbReference type="ARBA" id="ARBA00022989"/>
    </source>
</evidence>
<evidence type="ECO:0000256" key="5">
    <source>
        <dbReference type="ARBA" id="ARBA00022889"/>
    </source>
</evidence>
<evidence type="ECO:0000256" key="8">
    <source>
        <dbReference type="PROSITE-ProRule" id="PRU00043"/>
    </source>
</evidence>
<feature type="region of interest" description="Disordered" evidence="10">
    <location>
        <begin position="1825"/>
        <end position="1862"/>
    </location>
</feature>
<organism evidence="13 14">
    <name type="scientific">Diabrotica virgifera virgifera</name>
    <name type="common">western corn rootworm</name>
    <dbReference type="NCBI Taxonomy" id="50390"/>
    <lineage>
        <taxon>Eukaryota</taxon>
        <taxon>Metazoa</taxon>
        <taxon>Ecdysozoa</taxon>
        <taxon>Arthropoda</taxon>
        <taxon>Hexapoda</taxon>
        <taxon>Insecta</taxon>
        <taxon>Pterygota</taxon>
        <taxon>Neoptera</taxon>
        <taxon>Endopterygota</taxon>
        <taxon>Coleoptera</taxon>
        <taxon>Polyphaga</taxon>
        <taxon>Cucujiformia</taxon>
        <taxon>Chrysomeloidea</taxon>
        <taxon>Chrysomelidae</taxon>
        <taxon>Galerucinae</taxon>
        <taxon>Diabroticina</taxon>
        <taxon>Diabroticites</taxon>
        <taxon>Diabrotica</taxon>
    </lineage>
</organism>
<dbReference type="PROSITE" id="PS00232">
    <property type="entry name" value="CADHERIN_1"/>
    <property type="match status" value="5"/>
</dbReference>
<keyword evidence="9" id="KW-0175">Coiled coil</keyword>
<evidence type="ECO:0000256" key="11">
    <source>
        <dbReference type="SAM" id="SignalP"/>
    </source>
</evidence>
<keyword evidence="3" id="KW-0677">Repeat</keyword>
<feature type="compositionally biased region" description="Polar residues" evidence="10">
    <location>
        <begin position="1272"/>
        <end position="1282"/>
    </location>
</feature>
<protein>
    <recommendedName>
        <fullName evidence="12">Cadherin domain-containing protein</fullName>
    </recommendedName>
</protein>
<feature type="compositionally biased region" description="Low complexity" evidence="10">
    <location>
        <begin position="1213"/>
        <end position="1239"/>
    </location>
</feature>
<keyword evidence="5" id="KW-0130">Cell adhesion</keyword>
<keyword evidence="4 8" id="KW-0106">Calcium</keyword>
<evidence type="ECO:0000256" key="9">
    <source>
        <dbReference type="SAM" id="Coils"/>
    </source>
</evidence>
<keyword evidence="6" id="KW-1133">Transmembrane helix</keyword>
<sequence length="1862" mass="208751">MMNQCAFVSCLLVIALVYSNLKSVVADGNTNFQFTKHLYNVSIPENSIAKTYATQTPGSDLMGIHLPPDTFYDIRYKIVEGDKDKFFKTEHRIVGDFCFLFIRIKTGNNDVLNRERRDKYNLQVRASAFLKEGKQKVQFTTDTTVAVTVTDTNDLNPLFYPTEYNATVFEDTPVHQSILRVVAEDADLGRNGEIYYSFIEDTEKFMIHPITGIISLTRPLRYNEGSYHELTVYAQDRGASTKSGFGMFSKAKVRIRVQKVNFHAPEIKIRRHPEIVENSNADIYAIVNVADKDTGIHGEIASLEIVDGDPDGHFRIRPTKQPGEYNIEVLKLLDRETAPNGYILQLRAVDKGIPPKESYKSVHVILADFNDNAPVFNKEIYDIKVPESAPVNTPLIRLKVTDADEGKNAQVYLEIVGGNEGGEFSINSETGMLYTAVPLDAENKQFYSLTVSAIDQGNVATRKQSSAKIKIYVEDTNDNDPIFEKAEAVVWIDENMPAGASVTTVHAKDKDRGENAYISYLIANLNKVPFEIDHFSGIIKTTMLLDYESMRREYVLRVRASDWGLPYRRQTEMQLTVKVKDINDNRPQFERVDCFGHIPRNMPIGSEIITLSAIDFDAETLIEYRIVSGNEDGCFSIDATSGTISVSCDLNDIKVGERELNVTATDNTHFADIARVRFKFVNGKRKVSANGKSFSDELEQFDCRDTGVARKLTEILADAEHNNKPSTQEEFPMMPTRYGLNVHSPEFLDFPVEIKVNESVALGTTLIKLRARDRDLGYNGKLLFGISSGDLRSQFCIDMETGELKVIGYLDRERDSIYFLNISVYDLGKPQKSWSRILPITVLDVNDNPPRFEKTLASFRVTENALNGTAIFRANATDADEGDNAKITYSLVTDTKDFSIDPTNGVLTVSNALDRERQDLYELKIRATDGGGKGPENPPLYSEALVRISIDDINDNPPKFSLPNYLVKIREDVPKGTVVAVISASDPDLGSEGEIMYSLEDSDNEKAFKIDNSSGTIRTTKLLDFEERQVHSLVVYAKDKGNPSLSSEASVTINVVDVNENMHAPQFGDFVLSGKVMENLPVGSFVMQVNATDADPPGGDSTIEYSIRGGDGIGIFSVDNKGFQRIIIMSFRLKNIQQLLKQQQSTNEDASTEQYTSDYTVSVFEYENGTPKNMLDNDEQQNKQEYETNVSEMDNEFFYDKNIAVPEVSKSTSSSSSSSSCCSRRSSRSSSSRSSSSSSEDCEDIINDQNYVPKSDEESEQCDKENHDDGNNEPNQTLSANQDIPILVTPPKKGKKRQRNTVNWKRNLTKKMRNCGEAYQTHSKNKKMRQKDNSINTSNITETSQYSTQPTTDEVIDTFLNSLDKISDDKLDLLISALLRVKGSASRSTSTTNNQVNNNNQMLNQPTTNQPSINTSNNNQTNNQITHTINKQTTQPLNNHSTQPLNNQSTQPLNNQSTHPFNNHPTQPLNNHHPTNIATTIPPRHPLTSQPNNNQPTYASATRQTASTSSNAIPQPHPNSFEYIFNNIPVEKCNQRDFHRIINTQEILLNQIIQCRVLPTQIAYLTTRNPINHVEIQRKVRDKFGDSQITLTPKHRLSNRTQTTYKPTFMIVLKGIANYYTDDEVKVILSDLGVPVIRLWRIVSREGVYTSFIKLITDSEEKYTELLTRGFYLDGISVRGELPLNSNPIPPIPKYCNRCARNGHTIQECTLKQFRCPTCGEEHRSSACTKQTSPKCPNCDGLHAAYSPKCPLRKEAPPTLQETQPITTQKRIPPYTFTSDMQTTLEFISLLMVNVLPDRRQSVLDCANNLTCSISKILKRTVEPTFSSDCSAQQQPPSSAPPPPTVQTTTSGPSGHKTTVSR</sequence>
<feature type="compositionally biased region" description="Low complexity" evidence="10">
    <location>
        <begin position="1497"/>
        <end position="1512"/>
    </location>
</feature>
<feature type="signal peptide" evidence="11">
    <location>
        <begin position="1"/>
        <end position="26"/>
    </location>
</feature>
<feature type="domain" description="Cadherin" evidence="12">
    <location>
        <begin position="35"/>
        <end position="159"/>
    </location>
</feature>
<evidence type="ECO:0000256" key="4">
    <source>
        <dbReference type="ARBA" id="ARBA00022837"/>
    </source>
</evidence>
<feature type="region of interest" description="Disordered" evidence="10">
    <location>
        <begin position="1208"/>
        <end position="1300"/>
    </location>
</feature>
<keyword evidence="11" id="KW-0732">Signal</keyword>
<feature type="compositionally biased region" description="Polar residues" evidence="10">
    <location>
        <begin position="1436"/>
        <end position="1479"/>
    </location>
</feature>
<dbReference type="PRINTS" id="PR00205">
    <property type="entry name" value="CADHERIN"/>
</dbReference>
<feature type="region of interest" description="Disordered" evidence="10">
    <location>
        <begin position="1382"/>
        <end position="1518"/>
    </location>
</feature>
<dbReference type="InterPro" id="IPR002126">
    <property type="entry name" value="Cadherin-like_dom"/>
</dbReference>
<dbReference type="InterPro" id="IPR020894">
    <property type="entry name" value="Cadherin_CS"/>
</dbReference>
<proteinExistence type="predicted"/>
<feature type="domain" description="Cadherin" evidence="12">
    <location>
        <begin position="853"/>
        <end position="960"/>
    </location>
</feature>
<dbReference type="SMART" id="SM00112">
    <property type="entry name" value="CA"/>
    <property type="match status" value="9"/>
</dbReference>
<dbReference type="GeneID" id="114345850"/>
<dbReference type="Pfam" id="PF00028">
    <property type="entry name" value="Cadherin"/>
    <property type="match status" value="8"/>
</dbReference>
<feature type="coiled-coil region" evidence="9">
    <location>
        <begin position="1133"/>
        <end position="1196"/>
    </location>
</feature>
<evidence type="ECO:0000313" key="14">
    <source>
        <dbReference type="Proteomes" id="UP001652700"/>
    </source>
</evidence>
<name>A0ABM5L9X9_DIAVI</name>
<evidence type="ECO:0000256" key="1">
    <source>
        <dbReference type="ARBA" id="ARBA00004370"/>
    </source>
</evidence>
<feature type="domain" description="Cadherin" evidence="12">
    <location>
        <begin position="598"/>
        <end position="701"/>
    </location>
</feature>
<evidence type="ECO:0000256" key="3">
    <source>
        <dbReference type="ARBA" id="ARBA00022737"/>
    </source>
</evidence>
<reference evidence="13" key="1">
    <citation type="submission" date="2025-05" db="UniProtKB">
        <authorList>
            <consortium name="EnsemblMetazoa"/>
        </authorList>
    </citation>
    <scope>IDENTIFICATION</scope>
</reference>
<dbReference type="PROSITE" id="PS50268">
    <property type="entry name" value="CADHERIN_2"/>
    <property type="match status" value="10"/>
</dbReference>
<feature type="domain" description="Cadherin" evidence="12">
    <location>
        <begin position="748"/>
        <end position="852"/>
    </location>
</feature>
<dbReference type="RefSeq" id="XP_050519243.1">
    <property type="nucleotide sequence ID" value="XM_050663286.1"/>
</dbReference>
<keyword evidence="7" id="KW-0472">Membrane</keyword>
<feature type="domain" description="Cadherin" evidence="12">
    <location>
        <begin position="1076"/>
        <end position="1208"/>
    </location>
</feature>
<feature type="domain" description="Cadherin" evidence="12">
    <location>
        <begin position="377"/>
        <end position="483"/>
    </location>
</feature>
<dbReference type="PANTHER" id="PTHR24025:SF23">
    <property type="entry name" value="NEURAL-CADHERIN"/>
    <property type="match status" value="1"/>
</dbReference>
<keyword evidence="14" id="KW-1185">Reference proteome</keyword>
<evidence type="ECO:0000313" key="13">
    <source>
        <dbReference type="EnsemblMetazoa" id="XP_050519243.1"/>
    </source>
</evidence>
<feature type="compositionally biased region" description="Low complexity" evidence="10">
    <location>
        <begin position="1827"/>
        <end position="1837"/>
    </location>
</feature>
<dbReference type="SUPFAM" id="SSF49313">
    <property type="entry name" value="Cadherin-like"/>
    <property type="match status" value="10"/>
</dbReference>
<feature type="compositionally biased region" description="Basic and acidic residues" evidence="10">
    <location>
        <begin position="1261"/>
        <end position="1270"/>
    </location>
</feature>
<evidence type="ECO:0000256" key="10">
    <source>
        <dbReference type="SAM" id="MobiDB-lite"/>
    </source>
</evidence>
<dbReference type="PANTHER" id="PTHR24025">
    <property type="entry name" value="DESMOGLEIN FAMILY MEMBER"/>
    <property type="match status" value="1"/>
</dbReference>
<dbReference type="Proteomes" id="UP001652700">
    <property type="component" value="Unplaced"/>
</dbReference>
<feature type="domain" description="Cadherin" evidence="12">
    <location>
        <begin position="961"/>
        <end position="1067"/>
    </location>
</feature>
<dbReference type="EnsemblMetazoa" id="XM_050663286.1">
    <property type="protein sequence ID" value="XP_050519243.1"/>
    <property type="gene ID" value="LOC114345850"/>
</dbReference>
<comment type="subcellular location">
    <subcellularLocation>
        <location evidence="1">Membrane</location>
    </subcellularLocation>
</comment>
<feature type="chain" id="PRO_5046490323" description="Cadherin domain-containing protein" evidence="11">
    <location>
        <begin position="27"/>
        <end position="1862"/>
    </location>
</feature>
<feature type="domain" description="Cadherin" evidence="12">
    <location>
        <begin position="484"/>
        <end position="589"/>
    </location>
</feature>
<evidence type="ECO:0000256" key="2">
    <source>
        <dbReference type="ARBA" id="ARBA00022692"/>
    </source>
</evidence>
<feature type="compositionally biased region" description="Low complexity" evidence="10">
    <location>
        <begin position="1391"/>
        <end position="1435"/>
    </location>
</feature>
<keyword evidence="2" id="KW-0812">Transmembrane</keyword>
<feature type="region of interest" description="Disordered" evidence="10">
    <location>
        <begin position="1318"/>
        <end position="1350"/>
    </location>
</feature>
<evidence type="ECO:0000256" key="7">
    <source>
        <dbReference type="ARBA" id="ARBA00023136"/>
    </source>
</evidence>